<evidence type="ECO:0000313" key="1">
    <source>
        <dbReference type="EMBL" id="MPN61810.1"/>
    </source>
</evidence>
<name>A0A645JFE3_9ZZZZ</name>
<organism evidence="1">
    <name type="scientific">bioreactor metagenome</name>
    <dbReference type="NCBI Taxonomy" id="1076179"/>
    <lineage>
        <taxon>unclassified sequences</taxon>
        <taxon>metagenomes</taxon>
        <taxon>ecological metagenomes</taxon>
    </lineage>
</organism>
<proteinExistence type="predicted"/>
<reference evidence="1" key="1">
    <citation type="submission" date="2019-08" db="EMBL/GenBank/DDBJ databases">
        <authorList>
            <person name="Kucharzyk K."/>
            <person name="Murdoch R.W."/>
            <person name="Higgins S."/>
            <person name="Loffler F."/>
        </authorList>
    </citation>
    <scope>NUCLEOTIDE SEQUENCE</scope>
</reference>
<dbReference type="AlphaFoldDB" id="A0A645JFE3"/>
<gene>
    <name evidence="1" type="ORF">SDC9_209554</name>
</gene>
<comment type="caution">
    <text evidence="1">The sequence shown here is derived from an EMBL/GenBank/DDBJ whole genome shotgun (WGS) entry which is preliminary data.</text>
</comment>
<sequence>MHLGQRFFAVPFHLRQTADFHLGQVQRPTYVFKNQFKALRCRSRYGNDDRGERRETHVQIYVRAVDAEFRNSSVFFPVVFSLKDRFDRSRYFSQCDSNTSSREGLPGIKRNSKFTCRRD</sequence>
<protein>
    <submittedName>
        <fullName evidence="1">Uncharacterized protein</fullName>
    </submittedName>
</protein>
<dbReference type="EMBL" id="VSSQ01138968">
    <property type="protein sequence ID" value="MPN61810.1"/>
    <property type="molecule type" value="Genomic_DNA"/>
</dbReference>
<accession>A0A645JFE3</accession>